<dbReference type="OrthoDB" id="340632at2"/>
<organism evidence="2 3">
    <name type="scientific">Leptospira harrisiae</name>
    <dbReference type="NCBI Taxonomy" id="2023189"/>
    <lineage>
        <taxon>Bacteria</taxon>
        <taxon>Pseudomonadati</taxon>
        <taxon>Spirochaetota</taxon>
        <taxon>Spirochaetia</taxon>
        <taxon>Leptospirales</taxon>
        <taxon>Leptospiraceae</taxon>
        <taxon>Leptospira</taxon>
    </lineage>
</organism>
<feature type="transmembrane region" description="Helical" evidence="1">
    <location>
        <begin position="62"/>
        <end position="81"/>
    </location>
</feature>
<comment type="caution">
    <text evidence="2">The sequence shown here is derived from an EMBL/GenBank/DDBJ whole genome shotgun (WGS) entry which is preliminary data.</text>
</comment>
<protein>
    <recommendedName>
        <fullName evidence="4">DUF3426 domain-containing protein</fullName>
    </recommendedName>
</protein>
<dbReference type="AlphaFoldDB" id="A0A2N0AI27"/>
<sequence>MNSKQCPSCGSHNIYQESATVYRCGDCFDRLPTGSMAEFPPPKVYGTQQKSLPNTLGNWKNLITGIVVVWIVLGSSFFTYYQKLSQGQVLSEEEETTTIKMDPNLESIEMIPEGEFQFTTAIPDGIGNTYIVGKFTNKSGHQLMMPKFTVDLLNDEGTNVGTYFGYAEKNTVNDGESVIFIVLTEKTPNFAKFEINVSATTIPTDDNQPELLLKQIEIQRNQYKEIKLLGKIKNKGNTTANFVRITCLLINKQEKAVDYETVSIEKEDFLPKESLNFEINFSRTKQIPDSYYCETDSILKETSN</sequence>
<evidence type="ECO:0000313" key="2">
    <source>
        <dbReference type="EMBL" id="PJZ83934.1"/>
    </source>
</evidence>
<name>A0A2N0AI27_9LEPT</name>
<dbReference type="RefSeq" id="WP_100744264.1">
    <property type="nucleotide sequence ID" value="NZ_NPDW01000002.1"/>
</dbReference>
<proteinExistence type="predicted"/>
<evidence type="ECO:0008006" key="4">
    <source>
        <dbReference type="Google" id="ProtNLM"/>
    </source>
</evidence>
<dbReference type="EMBL" id="NPDX01000004">
    <property type="protein sequence ID" value="PJZ83934.1"/>
    <property type="molecule type" value="Genomic_DNA"/>
</dbReference>
<keyword evidence="1" id="KW-0812">Transmembrane</keyword>
<reference evidence="2 3" key="1">
    <citation type="submission" date="2017-07" db="EMBL/GenBank/DDBJ databases">
        <title>Leptospira spp. isolated from tropical soils.</title>
        <authorList>
            <person name="Thibeaux R."/>
            <person name="Iraola G."/>
            <person name="Ferres I."/>
            <person name="Bierque E."/>
            <person name="Girault D."/>
            <person name="Soupe-Gilbert M.-E."/>
            <person name="Picardeau M."/>
            <person name="Goarant C."/>
        </authorList>
    </citation>
    <scope>NUCLEOTIDE SEQUENCE [LARGE SCALE GENOMIC DNA]</scope>
    <source>
        <strain evidence="2 3">FH2-B-A1</strain>
    </source>
</reference>
<evidence type="ECO:0000313" key="3">
    <source>
        <dbReference type="Proteomes" id="UP000232145"/>
    </source>
</evidence>
<keyword evidence="3" id="KW-1185">Reference proteome</keyword>
<evidence type="ECO:0000256" key="1">
    <source>
        <dbReference type="SAM" id="Phobius"/>
    </source>
</evidence>
<dbReference type="Proteomes" id="UP000232145">
    <property type="component" value="Unassembled WGS sequence"/>
</dbReference>
<dbReference type="InterPro" id="IPR047676">
    <property type="entry name" value="FxLYD_dom"/>
</dbReference>
<keyword evidence="1" id="KW-0472">Membrane</keyword>
<keyword evidence="1" id="KW-1133">Transmembrane helix</keyword>
<gene>
    <name evidence="2" type="ORF">CH364_14345</name>
</gene>
<accession>A0A2N0AI27</accession>
<dbReference type="NCBIfam" id="NF038353">
    <property type="entry name" value="FxLYD_dom"/>
    <property type="match status" value="1"/>
</dbReference>